<reference evidence="1" key="2">
    <citation type="journal article" date="2021" name="PeerJ">
        <title>Extensive microbial diversity within the chicken gut microbiome revealed by metagenomics and culture.</title>
        <authorList>
            <person name="Gilroy R."/>
            <person name="Ravi A."/>
            <person name="Getino M."/>
            <person name="Pursley I."/>
            <person name="Horton D.L."/>
            <person name="Alikhan N.F."/>
            <person name="Baker D."/>
            <person name="Gharbi K."/>
            <person name="Hall N."/>
            <person name="Watson M."/>
            <person name="Adriaenssens E.M."/>
            <person name="Foster-Nyarko E."/>
            <person name="Jarju S."/>
            <person name="Secka A."/>
            <person name="Antonio M."/>
            <person name="Oren A."/>
            <person name="Chaudhuri R.R."/>
            <person name="La Ragione R."/>
            <person name="Hildebrand F."/>
            <person name="Pallen M.J."/>
        </authorList>
    </citation>
    <scope>NUCLEOTIDE SEQUENCE</scope>
    <source>
        <strain evidence="1">C6-149</strain>
    </source>
</reference>
<organism evidence="1 2">
    <name type="scientific">Candidatus Gallilactobacillus intestinavium</name>
    <dbReference type="NCBI Taxonomy" id="2840838"/>
    <lineage>
        <taxon>Bacteria</taxon>
        <taxon>Bacillati</taxon>
        <taxon>Bacillota</taxon>
        <taxon>Bacilli</taxon>
        <taxon>Lactobacillales</taxon>
        <taxon>Lactobacillaceae</taxon>
        <taxon>Lactobacillaceae incertae sedis</taxon>
        <taxon>Candidatus Gallilactobacillus</taxon>
    </lineage>
</organism>
<evidence type="ECO:0000313" key="1">
    <source>
        <dbReference type="EMBL" id="MBO8441650.1"/>
    </source>
</evidence>
<protein>
    <submittedName>
        <fullName evidence="1">Uncharacterized protein</fullName>
    </submittedName>
</protein>
<evidence type="ECO:0000313" key="2">
    <source>
        <dbReference type="Proteomes" id="UP000823614"/>
    </source>
</evidence>
<name>A0A9D9E890_9LACO</name>
<accession>A0A9D9E890</accession>
<sequence length="92" mass="10754">MKLITLKSVLPTIKKQFKKNPNNFEITISTWKQDRLIKINKNESVFNVQVDGYEHINSNDLSEKECLSIIKKSIKTEFPRSHKIHISIKDSL</sequence>
<dbReference type="EMBL" id="JADIMP010000068">
    <property type="protein sequence ID" value="MBO8441650.1"/>
    <property type="molecule type" value="Genomic_DNA"/>
</dbReference>
<gene>
    <name evidence="1" type="ORF">IAA89_04380</name>
</gene>
<reference evidence="1" key="1">
    <citation type="submission" date="2020-10" db="EMBL/GenBank/DDBJ databases">
        <authorList>
            <person name="Gilroy R."/>
        </authorList>
    </citation>
    <scope>NUCLEOTIDE SEQUENCE</scope>
    <source>
        <strain evidence="1">C6-149</strain>
    </source>
</reference>
<dbReference type="AlphaFoldDB" id="A0A9D9E890"/>
<comment type="caution">
    <text evidence="1">The sequence shown here is derived from an EMBL/GenBank/DDBJ whole genome shotgun (WGS) entry which is preliminary data.</text>
</comment>
<proteinExistence type="predicted"/>
<dbReference type="Proteomes" id="UP000823614">
    <property type="component" value="Unassembled WGS sequence"/>
</dbReference>